<dbReference type="Proteomes" id="UP001054252">
    <property type="component" value="Unassembled WGS sequence"/>
</dbReference>
<evidence type="ECO:0000313" key="1">
    <source>
        <dbReference type="EMBL" id="GKV14678.1"/>
    </source>
</evidence>
<dbReference type="PANTHER" id="PTHR48191">
    <property type="entry name" value="PROTEIN HHL1 CHLOROPLASTIC"/>
    <property type="match status" value="1"/>
</dbReference>
<sequence length="61" mass="7021">MVAAKDNFLGKFIFQDTTSRSLGAVVYRDEKKIQKTAFEHYCVLRVATTFGYGYKLVVTFF</sequence>
<evidence type="ECO:0000313" key="2">
    <source>
        <dbReference type="Proteomes" id="UP001054252"/>
    </source>
</evidence>
<name>A0AAV5JJA6_9ROSI</name>
<protein>
    <submittedName>
        <fullName evidence="1">Uncharacterized protein</fullName>
    </submittedName>
</protein>
<dbReference type="AlphaFoldDB" id="A0AAV5JJA6"/>
<proteinExistence type="predicted"/>
<keyword evidence="2" id="KW-1185">Reference proteome</keyword>
<reference evidence="1 2" key="1">
    <citation type="journal article" date="2021" name="Commun. Biol.">
        <title>The genome of Shorea leprosula (Dipterocarpaceae) highlights the ecological relevance of drought in aseasonal tropical rainforests.</title>
        <authorList>
            <person name="Ng K.K.S."/>
            <person name="Kobayashi M.J."/>
            <person name="Fawcett J.A."/>
            <person name="Hatakeyama M."/>
            <person name="Paape T."/>
            <person name="Ng C.H."/>
            <person name="Ang C.C."/>
            <person name="Tnah L.H."/>
            <person name="Lee C.T."/>
            <person name="Nishiyama T."/>
            <person name="Sese J."/>
            <person name="O'Brien M.J."/>
            <person name="Copetti D."/>
            <person name="Mohd Noor M.I."/>
            <person name="Ong R.C."/>
            <person name="Putra M."/>
            <person name="Sireger I.Z."/>
            <person name="Indrioko S."/>
            <person name="Kosugi Y."/>
            <person name="Izuno A."/>
            <person name="Isagi Y."/>
            <person name="Lee S.L."/>
            <person name="Shimizu K.K."/>
        </authorList>
    </citation>
    <scope>NUCLEOTIDE SEQUENCE [LARGE SCALE GENOMIC DNA]</scope>
    <source>
        <strain evidence="1">214</strain>
    </source>
</reference>
<gene>
    <name evidence="1" type="ORF">SLEP1_g25510</name>
</gene>
<comment type="caution">
    <text evidence="1">The sequence shown here is derived from an EMBL/GenBank/DDBJ whole genome shotgun (WGS) entry which is preliminary data.</text>
</comment>
<dbReference type="PANTHER" id="PTHR48191:SF2">
    <property type="entry name" value="PROTEIN HHL1, CHLOROPLASTIC"/>
    <property type="match status" value="1"/>
</dbReference>
<dbReference type="InterPro" id="IPR045388">
    <property type="entry name" value="HHL1-like"/>
</dbReference>
<dbReference type="EMBL" id="BPVZ01000041">
    <property type="protein sequence ID" value="GKV14678.1"/>
    <property type="molecule type" value="Genomic_DNA"/>
</dbReference>
<organism evidence="1 2">
    <name type="scientific">Rubroshorea leprosula</name>
    <dbReference type="NCBI Taxonomy" id="152421"/>
    <lineage>
        <taxon>Eukaryota</taxon>
        <taxon>Viridiplantae</taxon>
        <taxon>Streptophyta</taxon>
        <taxon>Embryophyta</taxon>
        <taxon>Tracheophyta</taxon>
        <taxon>Spermatophyta</taxon>
        <taxon>Magnoliopsida</taxon>
        <taxon>eudicotyledons</taxon>
        <taxon>Gunneridae</taxon>
        <taxon>Pentapetalae</taxon>
        <taxon>rosids</taxon>
        <taxon>malvids</taxon>
        <taxon>Malvales</taxon>
        <taxon>Dipterocarpaceae</taxon>
        <taxon>Rubroshorea</taxon>
    </lineage>
</organism>
<accession>A0AAV5JJA6</accession>